<sequence length="362" mass="40746">MYAYARVHERVDAALAAYSAPTLRRLEITVPYGSPHLTSGRVSSWLRFASRRLAGDLLLSLPHRVPDADRDEEILIPPSQRATAIHIEHVRRTLRFLPLLPVPVAGGGPAFVALATLRIKDALVDSRELEDVLSSRCPRLKELALEYVTPRDGPAVFSISSGSLQRLERGREQRRVRQPAPGRRARAPGADPTIHLLRRLHLRPEALSTLLGVQQYEKLLEDTSKLAKCCEALVLRFMVVNHEFKPILVHLLQQCHGIRKLSVEFNSTMGDYPCKSWGCPCSRLENRKTNRIVLHSLEEVQVKGGGDEADHKAELVRMLCKCHATFKKKVSISVQGNTYTRQRICRFVPPNDKYEITVSSVL</sequence>
<organism evidence="2 3">
    <name type="scientific">Urochloa decumbens</name>
    <dbReference type="NCBI Taxonomy" id="240449"/>
    <lineage>
        <taxon>Eukaryota</taxon>
        <taxon>Viridiplantae</taxon>
        <taxon>Streptophyta</taxon>
        <taxon>Embryophyta</taxon>
        <taxon>Tracheophyta</taxon>
        <taxon>Spermatophyta</taxon>
        <taxon>Magnoliopsida</taxon>
        <taxon>Liliopsida</taxon>
        <taxon>Poales</taxon>
        <taxon>Poaceae</taxon>
        <taxon>PACMAD clade</taxon>
        <taxon>Panicoideae</taxon>
        <taxon>Panicodae</taxon>
        <taxon>Paniceae</taxon>
        <taxon>Melinidinae</taxon>
        <taxon>Urochloa</taxon>
    </lineage>
</organism>
<feature type="region of interest" description="Disordered" evidence="1">
    <location>
        <begin position="169"/>
        <end position="188"/>
    </location>
</feature>
<feature type="compositionally biased region" description="Low complexity" evidence="1">
    <location>
        <begin position="178"/>
        <end position="188"/>
    </location>
</feature>
<reference evidence="2" key="1">
    <citation type="submission" date="2024-10" db="EMBL/GenBank/DDBJ databases">
        <authorList>
            <person name="Ryan C."/>
        </authorList>
    </citation>
    <scope>NUCLEOTIDE SEQUENCE [LARGE SCALE GENOMIC DNA]</scope>
</reference>
<name>A0ABC9EQF4_9POAL</name>
<evidence type="ECO:0000256" key="1">
    <source>
        <dbReference type="SAM" id="MobiDB-lite"/>
    </source>
</evidence>
<evidence type="ECO:0000313" key="2">
    <source>
        <dbReference type="EMBL" id="CAL5062362.1"/>
    </source>
</evidence>
<proteinExistence type="predicted"/>
<gene>
    <name evidence="2" type="ORF">URODEC1_LOCUS98256</name>
</gene>
<evidence type="ECO:0000313" key="3">
    <source>
        <dbReference type="Proteomes" id="UP001497457"/>
    </source>
</evidence>
<dbReference type="InterPro" id="IPR055312">
    <property type="entry name" value="FBL15-like"/>
</dbReference>
<dbReference type="PANTHER" id="PTHR34709">
    <property type="entry name" value="OS10G0396666 PROTEIN"/>
    <property type="match status" value="1"/>
</dbReference>
<evidence type="ECO:0008006" key="4">
    <source>
        <dbReference type="Google" id="ProtNLM"/>
    </source>
</evidence>
<dbReference type="PANTHER" id="PTHR34709:SF72">
    <property type="entry name" value="OS07G0130000 PROTEIN"/>
    <property type="match status" value="1"/>
</dbReference>
<dbReference type="Proteomes" id="UP001497457">
    <property type="component" value="Chromosome 5rd"/>
</dbReference>
<protein>
    <recommendedName>
        <fullName evidence="4">FBD domain-containing protein</fullName>
    </recommendedName>
</protein>
<dbReference type="AlphaFoldDB" id="A0ABC9EQF4"/>
<accession>A0ABC9EQF4</accession>
<keyword evidence="3" id="KW-1185">Reference proteome</keyword>
<dbReference type="EMBL" id="OZ075115">
    <property type="protein sequence ID" value="CAL5062362.1"/>
    <property type="molecule type" value="Genomic_DNA"/>
</dbReference>